<sequence length="90" mass="10557">MDKYYIKQLSDGNTYLIGKIEFNQIYDNPKISINELKFKKQLTHTGNIDKLIKEIEEYLLNSYNILAKESISLEIKDIKDGQLQGIIYIK</sequence>
<protein>
    <submittedName>
        <fullName evidence="1">Uncharacterized protein</fullName>
    </submittedName>
</protein>
<accession>A0ABQ5TNM9</accession>
<dbReference type="EMBL" id="BSKO01000001">
    <property type="protein sequence ID" value="GLO66162.1"/>
    <property type="molecule type" value="Genomic_DNA"/>
</dbReference>
<keyword evidence="2" id="KW-1185">Reference proteome</keyword>
<organism evidence="1 2">
    <name type="scientific">Oceanobacillus kimchii</name>
    <dbReference type="NCBI Taxonomy" id="746691"/>
    <lineage>
        <taxon>Bacteria</taxon>
        <taxon>Bacillati</taxon>
        <taxon>Bacillota</taxon>
        <taxon>Bacilli</taxon>
        <taxon>Bacillales</taxon>
        <taxon>Bacillaceae</taxon>
        <taxon>Oceanobacillus</taxon>
    </lineage>
</organism>
<gene>
    <name evidence="1" type="ORF">MACH08_19460</name>
</gene>
<reference evidence="1 2" key="1">
    <citation type="submission" date="2023-02" db="EMBL/GenBank/DDBJ databases">
        <title>Oceanobacillus kimchii IFOP_LL358 isolated form Alexandrium catenella lab strain.</title>
        <authorList>
            <person name="Gajardo G."/>
            <person name="Ueki S."/>
            <person name="Maruyama F."/>
        </authorList>
    </citation>
    <scope>NUCLEOTIDE SEQUENCE [LARGE SCALE GENOMIC DNA]</scope>
    <source>
        <strain evidence="1 2">IFOP_LL358</strain>
    </source>
</reference>
<evidence type="ECO:0000313" key="1">
    <source>
        <dbReference type="EMBL" id="GLO66162.1"/>
    </source>
</evidence>
<proteinExistence type="predicted"/>
<evidence type="ECO:0000313" key="2">
    <source>
        <dbReference type="Proteomes" id="UP001275436"/>
    </source>
</evidence>
<dbReference type="RefSeq" id="WP_317958044.1">
    <property type="nucleotide sequence ID" value="NZ_BSKO01000001.1"/>
</dbReference>
<comment type="caution">
    <text evidence="1">The sequence shown here is derived from an EMBL/GenBank/DDBJ whole genome shotgun (WGS) entry which is preliminary data.</text>
</comment>
<dbReference type="Proteomes" id="UP001275436">
    <property type="component" value="Unassembled WGS sequence"/>
</dbReference>
<name>A0ABQ5TNM9_9BACI</name>